<evidence type="ECO:0000313" key="1">
    <source>
        <dbReference type="EMBL" id="AWV99152.1"/>
    </source>
</evidence>
<organism evidence="1 2">
    <name type="scientific">Arcticibacterium luteifluviistationis</name>
    <dbReference type="NCBI Taxonomy" id="1784714"/>
    <lineage>
        <taxon>Bacteria</taxon>
        <taxon>Pseudomonadati</taxon>
        <taxon>Bacteroidota</taxon>
        <taxon>Cytophagia</taxon>
        <taxon>Cytophagales</taxon>
        <taxon>Leadbetterellaceae</taxon>
        <taxon>Arcticibacterium</taxon>
    </lineage>
</organism>
<accession>A0A2Z4GCW2</accession>
<dbReference type="AlphaFoldDB" id="A0A2Z4GCW2"/>
<gene>
    <name evidence="1" type="ORF">DJ013_13635</name>
</gene>
<evidence type="ECO:0000313" key="2">
    <source>
        <dbReference type="Proteomes" id="UP000249873"/>
    </source>
</evidence>
<name>A0A2Z4GCW2_9BACT</name>
<keyword evidence="2" id="KW-1185">Reference proteome</keyword>
<dbReference type="Gene3D" id="2.40.128.490">
    <property type="entry name" value="Uncharacterised protein PF14869, DUF4488"/>
    <property type="match status" value="1"/>
</dbReference>
<dbReference type="OrthoDB" id="706756at2"/>
<proteinExistence type="predicted"/>
<reference evidence="1 2" key="1">
    <citation type="submission" date="2018-05" db="EMBL/GenBank/DDBJ databases">
        <title>Complete genome sequence of Arcticibacterium luteifluviistationis SM1504T, a cytophagaceae bacterium isolated from Arctic surface seawater.</title>
        <authorList>
            <person name="Li Y."/>
            <person name="Qin Q.-L."/>
        </authorList>
    </citation>
    <scope>NUCLEOTIDE SEQUENCE [LARGE SCALE GENOMIC DNA]</scope>
    <source>
        <strain evidence="1 2">SM1504</strain>
    </source>
</reference>
<dbReference type="RefSeq" id="WP_111372345.1">
    <property type="nucleotide sequence ID" value="NZ_CP029480.1"/>
</dbReference>
<dbReference type="KEGG" id="als:DJ013_13635"/>
<dbReference type="Proteomes" id="UP000249873">
    <property type="component" value="Chromosome"/>
</dbReference>
<protein>
    <recommendedName>
        <fullName evidence="3">Membrane or secreted protein</fullName>
    </recommendedName>
</protein>
<evidence type="ECO:0008006" key="3">
    <source>
        <dbReference type="Google" id="ProtNLM"/>
    </source>
</evidence>
<sequence>MTTSKIWLGLILLLGITPSLKAQNVYQFSIENNQGQEEIHRLFIDKQYFIESVFIASPATFLSTKGGFYKKEGYTYHVNFEFNSDFEKDAVKSQSFTEKDSWKKQTTTTQDLAGKWLMGGRINEDGLSRRDTSGTRKTMKVLFGDSFQWIAYDTASMKFSGTGGGKYVIDNGNYIEQIEYFSRDNTRVGAKLSFDYEIVDGEWHHKGLSSKGAPFHEIWIKRR</sequence>
<dbReference type="EMBL" id="CP029480">
    <property type="protein sequence ID" value="AWV99152.1"/>
    <property type="molecule type" value="Genomic_DNA"/>
</dbReference>